<dbReference type="VEuPathDB" id="FungiDB:CC1G_10182"/>
<feature type="region of interest" description="Disordered" evidence="2">
    <location>
        <begin position="299"/>
        <end position="369"/>
    </location>
</feature>
<dbReference type="GO" id="GO:0005737">
    <property type="term" value="C:cytoplasm"/>
    <property type="evidence" value="ECO:0007669"/>
    <property type="project" value="TreeGrafter"/>
</dbReference>
<feature type="region of interest" description="Disordered" evidence="2">
    <location>
        <begin position="594"/>
        <end position="619"/>
    </location>
</feature>
<reference evidence="3 4" key="1">
    <citation type="journal article" date="2010" name="Proc. Natl. Acad. Sci. U.S.A.">
        <title>Insights into evolution of multicellular fungi from the assembled chromosomes of the mushroom Coprinopsis cinerea (Coprinus cinereus).</title>
        <authorList>
            <person name="Stajich J.E."/>
            <person name="Wilke S.K."/>
            <person name="Ahren D."/>
            <person name="Au C.H."/>
            <person name="Birren B.W."/>
            <person name="Borodovsky M."/>
            <person name="Burns C."/>
            <person name="Canback B."/>
            <person name="Casselton L.A."/>
            <person name="Cheng C.K."/>
            <person name="Deng J."/>
            <person name="Dietrich F.S."/>
            <person name="Fargo D.C."/>
            <person name="Farman M.L."/>
            <person name="Gathman A.C."/>
            <person name="Goldberg J."/>
            <person name="Guigo R."/>
            <person name="Hoegger P.J."/>
            <person name="Hooker J.B."/>
            <person name="Huggins A."/>
            <person name="James T.Y."/>
            <person name="Kamada T."/>
            <person name="Kilaru S."/>
            <person name="Kodira C."/>
            <person name="Kues U."/>
            <person name="Kupfer D."/>
            <person name="Kwan H.S."/>
            <person name="Lomsadze A."/>
            <person name="Li W."/>
            <person name="Lilly W.W."/>
            <person name="Ma L.J."/>
            <person name="Mackey A.J."/>
            <person name="Manning G."/>
            <person name="Martin F."/>
            <person name="Muraguchi H."/>
            <person name="Natvig D.O."/>
            <person name="Palmerini H."/>
            <person name="Ramesh M.A."/>
            <person name="Rehmeyer C.J."/>
            <person name="Roe B.A."/>
            <person name="Shenoy N."/>
            <person name="Stanke M."/>
            <person name="Ter-Hovhannisyan V."/>
            <person name="Tunlid A."/>
            <person name="Velagapudi R."/>
            <person name="Vision T.J."/>
            <person name="Zeng Q."/>
            <person name="Zolan M.E."/>
            <person name="Pukkila P.J."/>
        </authorList>
    </citation>
    <scope>NUCLEOTIDE SEQUENCE [LARGE SCALE GENOMIC DNA]</scope>
    <source>
        <strain evidence="4">Okayama-7 / 130 / ATCC MYA-4618 / FGSC 9003</strain>
    </source>
</reference>
<sequence length="696" mass="74681">MLATTTTDALYIDDPDALRRTASSISPCFDLIDKAVATCWRPDNTALDLCSSTTLYRYSPVSNVVKDMYTSQNTLSCLATKDKTTTFIGEGNVVQVLDCSDGKARVTSTFSNHKSPIHSLSLNNDASILASASPTAVYIHNLSTGSHTALRGVNPNGQRVTTCSFHPHTRTRLLVGTKKSVIVYDTIRSSGPAKSISLPDAVLGDVVSVSSSPFSKTLIAAATSEGFVVLLDLEKEKSISRTINLKLPVTSMDFSPEGAAIFVGTQTGNLVVLQLRTLDKPPRVISVGTSRIETISVQRKAVTKSEPTPRTTSDRRALLSRKPALSPIQTTRSAAPASTSSVARRRPLRETGSAKSPATKSQSPTSTDEISVELDTIGTRHLAVAKSPLKVAPSRSPTSRSSPVLSRPTRSSTISISSAFAARTSPVLSRPTRASTISSAAGVGPNPSAAASSRPRAPSGSGKPIASSSRPSSSATSHRVTSSSSRPSSSSTSDKVSPSTRATTPDFANVVVDTAPITPLRAKHPALGLLGTPDEEDEYLTRSKGKGRSVEFHNAFDDDEEEEDEDKENRGPTILPLRDSTRLTLQVSPVRRPMATNTSGATMNSWTSPVRPSAQPPPGAAAHDLLKSIVQDVMYDYQKQTKADIEGLHLDLLRVGRSWKAELRELMEEYVGDLNDLREENRRLREENERLRRGML</sequence>
<dbReference type="OMA" id="MYDFRRE"/>
<dbReference type="OrthoDB" id="1602884at2759"/>
<dbReference type="InterPro" id="IPR015943">
    <property type="entry name" value="WD40/YVTN_repeat-like_dom_sf"/>
</dbReference>
<feature type="compositionally biased region" description="Low complexity" evidence="2">
    <location>
        <begin position="393"/>
        <end position="425"/>
    </location>
</feature>
<evidence type="ECO:0008006" key="5">
    <source>
        <dbReference type="Google" id="ProtNLM"/>
    </source>
</evidence>
<dbReference type="InterPro" id="IPR001680">
    <property type="entry name" value="WD40_rpt"/>
</dbReference>
<organism evidence="3 4">
    <name type="scientific">Coprinopsis cinerea (strain Okayama-7 / 130 / ATCC MYA-4618 / FGSC 9003)</name>
    <name type="common">Inky cap fungus</name>
    <name type="synonym">Hormographiella aspergillata</name>
    <dbReference type="NCBI Taxonomy" id="240176"/>
    <lineage>
        <taxon>Eukaryota</taxon>
        <taxon>Fungi</taxon>
        <taxon>Dikarya</taxon>
        <taxon>Basidiomycota</taxon>
        <taxon>Agaricomycotina</taxon>
        <taxon>Agaricomycetes</taxon>
        <taxon>Agaricomycetidae</taxon>
        <taxon>Agaricales</taxon>
        <taxon>Agaricineae</taxon>
        <taxon>Psathyrellaceae</taxon>
        <taxon>Coprinopsis</taxon>
    </lineage>
</organism>
<feature type="compositionally biased region" description="Low complexity" evidence="2">
    <location>
        <begin position="330"/>
        <end position="342"/>
    </location>
</feature>
<keyword evidence="1" id="KW-0175">Coiled coil</keyword>
<feature type="compositionally biased region" description="Acidic residues" evidence="2">
    <location>
        <begin position="557"/>
        <end position="566"/>
    </location>
</feature>
<accession>A8PGC9</accession>
<evidence type="ECO:0000313" key="4">
    <source>
        <dbReference type="Proteomes" id="UP000001861"/>
    </source>
</evidence>
<dbReference type="KEGG" id="cci:CC1G_10182"/>
<feature type="compositionally biased region" description="Polar residues" evidence="2">
    <location>
        <begin position="353"/>
        <end position="369"/>
    </location>
</feature>
<dbReference type="HOGENOM" id="CLU_020126_0_0_1"/>
<dbReference type="EMBL" id="AACS02000002">
    <property type="protein sequence ID" value="EAU80615.2"/>
    <property type="molecule type" value="Genomic_DNA"/>
</dbReference>
<dbReference type="GO" id="GO:0036064">
    <property type="term" value="C:ciliary basal body"/>
    <property type="evidence" value="ECO:0007669"/>
    <property type="project" value="TreeGrafter"/>
</dbReference>
<dbReference type="GO" id="GO:0005814">
    <property type="term" value="C:centriole"/>
    <property type="evidence" value="ECO:0007669"/>
    <property type="project" value="TreeGrafter"/>
</dbReference>
<proteinExistence type="predicted"/>
<feature type="region of interest" description="Disordered" evidence="2">
    <location>
        <begin position="525"/>
        <end position="575"/>
    </location>
</feature>
<gene>
    <name evidence="3" type="ORF">CC1G_10182</name>
</gene>
<comment type="caution">
    <text evidence="3">The sequence shown here is derived from an EMBL/GenBank/DDBJ whole genome shotgun (WGS) entry which is preliminary data.</text>
</comment>
<dbReference type="AlphaFoldDB" id="A8PGC9"/>
<name>A8PGC9_COPC7</name>
<dbReference type="GeneID" id="6017860"/>
<dbReference type="Gene3D" id="2.130.10.10">
    <property type="entry name" value="YVTN repeat-like/Quinoprotein amine dehydrogenase"/>
    <property type="match status" value="1"/>
</dbReference>
<dbReference type="eggNOG" id="KOG4378">
    <property type="taxonomic scope" value="Eukaryota"/>
</dbReference>
<dbReference type="GO" id="GO:0007020">
    <property type="term" value="P:microtubule nucleation"/>
    <property type="evidence" value="ECO:0007669"/>
    <property type="project" value="TreeGrafter"/>
</dbReference>
<dbReference type="SMART" id="SM00320">
    <property type="entry name" value="WD40"/>
    <property type="match status" value="4"/>
</dbReference>
<dbReference type="PANTHER" id="PTHR44414">
    <property type="entry name" value="PROTEIN NEDD1"/>
    <property type="match status" value="1"/>
</dbReference>
<dbReference type="InterPro" id="IPR052818">
    <property type="entry name" value="NEDD1_Spindle_Assembly"/>
</dbReference>
<dbReference type="InterPro" id="IPR036322">
    <property type="entry name" value="WD40_repeat_dom_sf"/>
</dbReference>
<dbReference type="SUPFAM" id="SSF50978">
    <property type="entry name" value="WD40 repeat-like"/>
    <property type="match status" value="1"/>
</dbReference>
<feature type="region of interest" description="Disordered" evidence="2">
    <location>
        <begin position="385"/>
        <end position="503"/>
    </location>
</feature>
<dbReference type="PANTHER" id="PTHR44414:SF1">
    <property type="entry name" value="PROTEIN NEDD1"/>
    <property type="match status" value="1"/>
</dbReference>
<feature type="compositionally biased region" description="Polar residues" evidence="2">
    <location>
        <begin position="595"/>
        <end position="610"/>
    </location>
</feature>
<protein>
    <recommendedName>
        <fullName evidence="5">WD40 repeat-like protein</fullName>
    </recommendedName>
</protein>
<evidence type="ECO:0000256" key="1">
    <source>
        <dbReference type="SAM" id="Coils"/>
    </source>
</evidence>
<dbReference type="GO" id="GO:0043015">
    <property type="term" value="F:gamma-tubulin binding"/>
    <property type="evidence" value="ECO:0007669"/>
    <property type="project" value="TreeGrafter"/>
</dbReference>
<evidence type="ECO:0000256" key="2">
    <source>
        <dbReference type="SAM" id="MobiDB-lite"/>
    </source>
</evidence>
<dbReference type="InParanoid" id="A8PGC9"/>
<feature type="compositionally biased region" description="Low complexity" evidence="2">
    <location>
        <begin position="444"/>
        <end position="501"/>
    </location>
</feature>
<dbReference type="GO" id="GO:0000922">
    <property type="term" value="C:spindle pole"/>
    <property type="evidence" value="ECO:0007669"/>
    <property type="project" value="TreeGrafter"/>
</dbReference>
<feature type="coiled-coil region" evidence="1">
    <location>
        <begin position="660"/>
        <end position="694"/>
    </location>
</feature>
<dbReference type="Proteomes" id="UP000001861">
    <property type="component" value="Unassembled WGS sequence"/>
</dbReference>
<evidence type="ECO:0000313" key="3">
    <source>
        <dbReference type="EMBL" id="EAU80615.2"/>
    </source>
</evidence>
<dbReference type="GO" id="GO:0000278">
    <property type="term" value="P:mitotic cell cycle"/>
    <property type="evidence" value="ECO:0007669"/>
    <property type="project" value="TreeGrafter"/>
</dbReference>
<dbReference type="RefSeq" id="XP_001841185.2">
    <property type="nucleotide sequence ID" value="XM_001841133.2"/>
</dbReference>
<dbReference type="STRING" id="240176.A8PGC9"/>
<keyword evidence="4" id="KW-1185">Reference proteome</keyword>